<dbReference type="AlphaFoldDB" id="A0AAV7T273"/>
<proteinExistence type="predicted"/>
<dbReference type="Proteomes" id="UP001066276">
    <property type="component" value="Chromosome 4_1"/>
</dbReference>
<name>A0AAV7T273_PLEWA</name>
<evidence type="ECO:0000313" key="2">
    <source>
        <dbReference type="EMBL" id="KAJ1170153.1"/>
    </source>
</evidence>
<sequence>MQDTQHTPLRGGSRREREDASCDPRRDRTGCGRKPSGSGRRQQHPRSTDGCDKTPGNTPAPQQQQKGAGGRKRSR</sequence>
<reference evidence="2" key="1">
    <citation type="journal article" date="2022" name="bioRxiv">
        <title>Sequencing and chromosome-scale assembly of the giantPleurodeles waltlgenome.</title>
        <authorList>
            <person name="Brown T."/>
            <person name="Elewa A."/>
            <person name="Iarovenko S."/>
            <person name="Subramanian E."/>
            <person name="Araus A.J."/>
            <person name="Petzold A."/>
            <person name="Susuki M."/>
            <person name="Suzuki K.-i.T."/>
            <person name="Hayashi T."/>
            <person name="Toyoda A."/>
            <person name="Oliveira C."/>
            <person name="Osipova E."/>
            <person name="Leigh N.D."/>
            <person name="Simon A."/>
            <person name="Yun M.H."/>
        </authorList>
    </citation>
    <scope>NUCLEOTIDE SEQUENCE</scope>
    <source>
        <strain evidence="2">20211129_DDA</strain>
        <tissue evidence="2">Liver</tissue>
    </source>
</reference>
<feature type="compositionally biased region" description="Basic and acidic residues" evidence="1">
    <location>
        <begin position="13"/>
        <end position="30"/>
    </location>
</feature>
<accession>A0AAV7T273</accession>
<keyword evidence="3" id="KW-1185">Reference proteome</keyword>
<evidence type="ECO:0000256" key="1">
    <source>
        <dbReference type="SAM" id="MobiDB-lite"/>
    </source>
</evidence>
<feature type="region of interest" description="Disordered" evidence="1">
    <location>
        <begin position="1"/>
        <end position="75"/>
    </location>
</feature>
<comment type="caution">
    <text evidence="2">The sequence shown here is derived from an EMBL/GenBank/DDBJ whole genome shotgun (WGS) entry which is preliminary data.</text>
</comment>
<gene>
    <name evidence="2" type="ORF">NDU88_002034</name>
</gene>
<dbReference type="EMBL" id="JANPWB010000007">
    <property type="protein sequence ID" value="KAJ1170153.1"/>
    <property type="molecule type" value="Genomic_DNA"/>
</dbReference>
<protein>
    <submittedName>
        <fullName evidence="2">Uncharacterized protein</fullName>
    </submittedName>
</protein>
<evidence type="ECO:0000313" key="3">
    <source>
        <dbReference type="Proteomes" id="UP001066276"/>
    </source>
</evidence>
<organism evidence="2 3">
    <name type="scientific">Pleurodeles waltl</name>
    <name type="common">Iberian ribbed newt</name>
    <dbReference type="NCBI Taxonomy" id="8319"/>
    <lineage>
        <taxon>Eukaryota</taxon>
        <taxon>Metazoa</taxon>
        <taxon>Chordata</taxon>
        <taxon>Craniata</taxon>
        <taxon>Vertebrata</taxon>
        <taxon>Euteleostomi</taxon>
        <taxon>Amphibia</taxon>
        <taxon>Batrachia</taxon>
        <taxon>Caudata</taxon>
        <taxon>Salamandroidea</taxon>
        <taxon>Salamandridae</taxon>
        <taxon>Pleurodelinae</taxon>
        <taxon>Pleurodeles</taxon>
    </lineage>
</organism>